<keyword evidence="12 14" id="KW-0472">Membrane</keyword>
<dbReference type="PROSITE" id="PS50005">
    <property type="entry name" value="TPR"/>
    <property type="match status" value="5"/>
</dbReference>
<evidence type="ECO:0000256" key="14">
    <source>
        <dbReference type="SAM" id="Phobius"/>
    </source>
</evidence>
<feature type="repeat" description="TPR" evidence="13">
    <location>
        <begin position="316"/>
        <end position="349"/>
    </location>
</feature>
<evidence type="ECO:0000256" key="11">
    <source>
        <dbReference type="ARBA" id="ARBA00022989"/>
    </source>
</evidence>
<evidence type="ECO:0000256" key="12">
    <source>
        <dbReference type="ARBA" id="ARBA00023136"/>
    </source>
</evidence>
<dbReference type="InterPro" id="IPR019734">
    <property type="entry name" value="TPR_rpt"/>
</dbReference>
<dbReference type="PANTHER" id="PTHR44216">
    <property type="entry name" value="PROTEIN O-MANNOSYL-TRANSFERASE TMTC2"/>
    <property type="match status" value="1"/>
</dbReference>
<feature type="transmembrane region" description="Helical" evidence="14">
    <location>
        <begin position="66"/>
        <end position="83"/>
    </location>
</feature>
<evidence type="ECO:0000313" key="17">
    <source>
        <dbReference type="Proteomes" id="UP001166674"/>
    </source>
</evidence>
<evidence type="ECO:0000256" key="1">
    <source>
        <dbReference type="ARBA" id="ARBA00004141"/>
    </source>
</evidence>
<dbReference type="Proteomes" id="UP001166674">
    <property type="component" value="Unassembled WGS sequence"/>
</dbReference>
<dbReference type="Pfam" id="PF08409">
    <property type="entry name" value="TMTC_DUF1736"/>
    <property type="match status" value="1"/>
</dbReference>
<feature type="transmembrane region" description="Helical" evidence="14">
    <location>
        <begin position="148"/>
        <end position="172"/>
    </location>
</feature>
<feature type="transmembrane region" description="Helical" evidence="14">
    <location>
        <begin position="178"/>
        <end position="198"/>
    </location>
</feature>
<feature type="repeat" description="TPR" evidence="13">
    <location>
        <begin position="248"/>
        <end position="281"/>
    </location>
</feature>
<dbReference type="Gene3D" id="1.25.40.10">
    <property type="entry name" value="Tetratricopeptide repeat domain"/>
    <property type="match status" value="4"/>
</dbReference>
<evidence type="ECO:0000256" key="13">
    <source>
        <dbReference type="PROSITE-ProRule" id="PRU00339"/>
    </source>
</evidence>
<dbReference type="PROSITE" id="PS50293">
    <property type="entry name" value="TPR_REGION"/>
    <property type="match status" value="1"/>
</dbReference>
<protein>
    <recommendedName>
        <fullName evidence="5">dolichyl-phosphate-mannose--protein mannosyltransferase</fullName>
        <ecNumber evidence="5">2.4.1.109</ecNumber>
    </recommendedName>
</protein>
<dbReference type="AlphaFoldDB" id="A0AA41TCV5"/>
<name>A0AA41TCV5_SCICA</name>
<evidence type="ECO:0000256" key="2">
    <source>
        <dbReference type="ARBA" id="ARBA00004240"/>
    </source>
</evidence>
<evidence type="ECO:0000256" key="7">
    <source>
        <dbReference type="ARBA" id="ARBA00022692"/>
    </source>
</evidence>
<evidence type="ECO:0000313" key="16">
    <source>
        <dbReference type="EMBL" id="MBZ3891362.1"/>
    </source>
</evidence>
<comment type="caution">
    <text evidence="16">The sequence shown here is derived from an EMBL/GenBank/DDBJ whole genome shotgun (WGS) entry which is preliminary data.</text>
</comment>
<evidence type="ECO:0000256" key="3">
    <source>
        <dbReference type="ARBA" id="ARBA00004922"/>
    </source>
</evidence>
<dbReference type="InterPro" id="IPR052384">
    <property type="entry name" value="TMTC_O-mannosyltransferase"/>
</dbReference>
<dbReference type="InterPro" id="IPR011990">
    <property type="entry name" value="TPR-like_helical_dom_sf"/>
</dbReference>
<comment type="subcellular location">
    <subcellularLocation>
        <location evidence="2">Endoplasmic reticulum</location>
    </subcellularLocation>
    <subcellularLocation>
        <location evidence="1">Membrane</location>
        <topology evidence="1">Multi-pass membrane protein</topology>
    </subcellularLocation>
</comment>
<evidence type="ECO:0000256" key="9">
    <source>
        <dbReference type="ARBA" id="ARBA00022803"/>
    </source>
</evidence>
<evidence type="ECO:0000256" key="5">
    <source>
        <dbReference type="ARBA" id="ARBA00012839"/>
    </source>
</evidence>
<dbReference type="InterPro" id="IPR013618">
    <property type="entry name" value="TMTC_DUF1736"/>
</dbReference>
<keyword evidence="6" id="KW-0808">Transferase</keyword>
<feature type="repeat" description="TPR" evidence="13">
    <location>
        <begin position="361"/>
        <end position="394"/>
    </location>
</feature>
<dbReference type="EC" id="2.4.1.109" evidence="5"/>
<feature type="transmembrane region" description="Helical" evidence="14">
    <location>
        <begin position="205"/>
        <end position="223"/>
    </location>
</feature>
<reference evidence="16" key="1">
    <citation type="submission" date="2020-03" db="EMBL/GenBank/DDBJ databases">
        <title>Studies in the Genomics of Life Span.</title>
        <authorList>
            <person name="Glass D."/>
        </authorList>
    </citation>
    <scope>NUCLEOTIDE SEQUENCE</scope>
    <source>
        <strain evidence="16">SUZIE</strain>
        <tissue evidence="16">Muscle</tissue>
    </source>
</reference>
<keyword evidence="11 14" id="KW-1133">Transmembrane helix</keyword>
<comment type="similarity">
    <text evidence="4">Belongs to the TMTC family.</text>
</comment>
<evidence type="ECO:0000259" key="15">
    <source>
        <dbReference type="Pfam" id="PF08409"/>
    </source>
</evidence>
<dbReference type="Pfam" id="PF13424">
    <property type="entry name" value="TPR_12"/>
    <property type="match status" value="1"/>
</dbReference>
<feature type="repeat" description="TPR" evidence="13">
    <location>
        <begin position="466"/>
        <end position="499"/>
    </location>
</feature>
<keyword evidence="8" id="KW-0677">Repeat</keyword>
<dbReference type="SUPFAM" id="SSF48452">
    <property type="entry name" value="TPR-like"/>
    <property type="match status" value="2"/>
</dbReference>
<feature type="domain" description="DUF1736" evidence="15">
    <location>
        <begin position="3"/>
        <end position="75"/>
    </location>
</feature>
<evidence type="ECO:0000256" key="6">
    <source>
        <dbReference type="ARBA" id="ARBA00022679"/>
    </source>
</evidence>
<keyword evidence="7 14" id="KW-0812">Transmembrane</keyword>
<dbReference type="Pfam" id="PF00515">
    <property type="entry name" value="TPR_1"/>
    <property type="match status" value="1"/>
</dbReference>
<dbReference type="FunFam" id="1.25.40.10:FF:000130">
    <property type="entry name" value="Transmembrane and tetratricopeptide repeat containing 2"/>
    <property type="match status" value="1"/>
</dbReference>
<gene>
    <name evidence="16" type="ORF">SUZIE_212580</name>
</gene>
<dbReference type="FunFam" id="1.25.40.10:FF:000190">
    <property type="entry name" value="Transmembrane and TPR repeat-containing protein 2"/>
    <property type="match status" value="1"/>
</dbReference>
<keyword evidence="17" id="KW-1185">Reference proteome</keyword>
<accession>A0AA41TCV5</accession>
<dbReference type="GO" id="GO:0004169">
    <property type="term" value="F:dolichyl-phosphate-mannose-protein mannosyltransferase activity"/>
    <property type="evidence" value="ECO:0007669"/>
    <property type="project" value="UniProtKB-EC"/>
</dbReference>
<dbReference type="PANTHER" id="PTHR44216:SF3">
    <property type="entry name" value="PROTEIN O-MANNOSYL-TRANSFERASE TMTC2"/>
    <property type="match status" value="1"/>
</dbReference>
<dbReference type="SMART" id="SM00028">
    <property type="entry name" value="TPR"/>
    <property type="match status" value="7"/>
</dbReference>
<proteinExistence type="inferred from homology"/>
<evidence type="ECO:0000256" key="10">
    <source>
        <dbReference type="ARBA" id="ARBA00022824"/>
    </source>
</evidence>
<dbReference type="EMBL" id="JAATJV010447751">
    <property type="protein sequence ID" value="MBZ3891362.1"/>
    <property type="molecule type" value="Genomic_DNA"/>
</dbReference>
<sequence length="523" mass="58986">MGNKPPSFSNSDNPAADSDSLLARTLTFFYLPTKNLWLLLCPDTLSFDWSMDAVPLLKTICDWRNLHTVAFYTGLLLLAYYGLKSPSIERECNGKAVTNGKQNANGHSCHSDVEYRNSEIKPSFASKVENGIKNNVSERTQLPSTENIVVLSLSLLIIPFIPATNLFFYVGFVIAERVLYIPSMGFCLLITVGARALYVKVQKRFLKSLIFYATATLIVFYGLKTAIRNGDWQNEEMLYRSGIKVNPAKAWGNLGNVLKSQSKISEAESAYRNALYYRSNMADMLYNLGLLLQENSRFAEALHYYKLAIGSRPTLASAYLNTGIILMNQGKTEEARRTFLKCSEIPDENLKDPHAHKSSVTSCLYNLGKLYHEQGRYEEALSVYKEAIQKMPRQFAPQSLYNMMGQFLLEEARLIEAAEMAKKAAELDSTEFDVVFNAAHMLRQASLNEAAEKYYDLAARLRPNYPAALMNLGAILHLNGRLQKAEANYLRALQLKPDDVITQSNLRKLWNIMEKQGLKTSKT</sequence>
<feature type="repeat" description="TPR" evidence="13">
    <location>
        <begin position="282"/>
        <end position="315"/>
    </location>
</feature>
<dbReference type="Pfam" id="PF13432">
    <property type="entry name" value="TPR_16"/>
    <property type="match status" value="1"/>
</dbReference>
<comment type="pathway">
    <text evidence="3">Protein modification; protein glycosylation.</text>
</comment>
<evidence type="ECO:0000256" key="8">
    <source>
        <dbReference type="ARBA" id="ARBA00022737"/>
    </source>
</evidence>
<organism evidence="16 17">
    <name type="scientific">Sciurus carolinensis</name>
    <name type="common">Eastern gray squirrel</name>
    <dbReference type="NCBI Taxonomy" id="30640"/>
    <lineage>
        <taxon>Eukaryota</taxon>
        <taxon>Metazoa</taxon>
        <taxon>Chordata</taxon>
        <taxon>Craniata</taxon>
        <taxon>Vertebrata</taxon>
        <taxon>Euteleostomi</taxon>
        <taxon>Mammalia</taxon>
        <taxon>Eutheria</taxon>
        <taxon>Euarchontoglires</taxon>
        <taxon>Glires</taxon>
        <taxon>Rodentia</taxon>
        <taxon>Sciuromorpha</taxon>
        <taxon>Sciuridae</taxon>
        <taxon>Sciurinae</taxon>
        <taxon>Sciurini</taxon>
        <taxon>Sciurus</taxon>
    </lineage>
</organism>
<keyword evidence="9 13" id="KW-0802">TPR repeat</keyword>
<keyword evidence="10" id="KW-0256">Endoplasmic reticulum</keyword>
<dbReference type="GO" id="GO:0005789">
    <property type="term" value="C:endoplasmic reticulum membrane"/>
    <property type="evidence" value="ECO:0007669"/>
    <property type="project" value="TreeGrafter"/>
</dbReference>
<evidence type="ECO:0000256" key="4">
    <source>
        <dbReference type="ARBA" id="ARBA00007882"/>
    </source>
</evidence>